<proteinExistence type="predicted"/>
<gene>
    <name evidence="1" type="ORF">CLIB1444_13S01244</name>
</gene>
<dbReference type="Proteomes" id="UP001152531">
    <property type="component" value="Unassembled WGS sequence"/>
</dbReference>
<sequence length="114" mass="13059">MSKRSQPEEDVVIPLDSKKQVTVRKFNNINLVDIREFYVDKASGEKKPGKKGISLTEEVWKNLIENKDVIQEALDNLNGGKKARIEEADKEDKPSNKAKKEPKSKEFVEESEEE</sequence>
<organism evidence="1 2">
    <name type="scientific">[Candida] jaroonii</name>
    <dbReference type="NCBI Taxonomy" id="467808"/>
    <lineage>
        <taxon>Eukaryota</taxon>
        <taxon>Fungi</taxon>
        <taxon>Dikarya</taxon>
        <taxon>Ascomycota</taxon>
        <taxon>Saccharomycotina</taxon>
        <taxon>Pichiomycetes</taxon>
        <taxon>Debaryomycetaceae</taxon>
        <taxon>Yamadazyma</taxon>
    </lineage>
</organism>
<comment type="caution">
    <text evidence="1">The sequence shown here is derived from an EMBL/GenBank/DDBJ whole genome shotgun (WGS) entry which is preliminary data.</text>
</comment>
<reference evidence="1" key="1">
    <citation type="submission" date="2022-06" db="EMBL/GenBank/DDBJ databases">
        <authorList>
            <person name="Legras J.-L."/>
            <person name="Devillers H."/>
            <person name="Grondin C."/>
        </authorList>
    </citation>
    <scope>NUCLEOTIDE SEQUENCE</scope>
    <source>
        <strain evidence="1">CLIB 1444</strain>
    </source>
</reference>
<name>A0ACA9YDI7_9ASCO</name>
<dbReference type="EMBL" id="CALSDN010000013">
    <property type="protein sequence ID" value="CAH6723140.1"/>
    <property type="molecule type" value="Genomic_DNA"/>
</dbReference>
<evidence type="ECO:0000313" key="2">
    <source>
        <dbReference type="Proteomes" id="UP001152531"/>
    </source>
</evidence>
<accession>A0ACA9YDI7</accession>
<keyword evidence="2" id="KW-1185">Reference proteome</keyword>
<evidence type="ECO:0000313" key="1">
    <source>
        <dbReference type="EMBL" id="CAH6723140.1"/>
    </source>
</evidence>
<protein>
    <submittedName>
        <fullName evidence="1">Uncharacterized protein</fullName>
    </submittedName>
</protein>